<comment type="caution">
    <text evidence="2">The sequence shown here is derived from an EMBL/GenBank/DDBJ whole genome shotgun (WGS) entry which is preliminary data.</text>
</comment>
<evidence type="ECO:0000313" key="2">
    <source>
        <dbReference type="EMBL" id="MBK0383530.1"/>
    </source>
</evidence>
<reference evidence="2 3" key="1">
    <citation type="submission" date="2020-12" db="EMBL/GenBank/DDBJ databases">
        <title>Bacterial novel species Pedobacter sp. SD-b isolated from soil.</title>
        <authorList>
            <person name="Jung H.-Y."/>
        </authorList>
    </citation>
    <scope>NUCLEOTIDE SEQUENCE [LARGE SCALE GENOMIC DNA]</scope>
    <source>
        <strain evidence="2 3">SD-b</strain>
    </source>
</reference>
<evidence type="ECO:0000256" key="1">
    <source>
        <dbReference type="SAM" id="Phobius"/>
    </source>
</evidence>
<keyword evidence="1" id="KW-0812">Transmembrane</keyword>
<proteinExistence type="predicted"/>
<keyword evidence="1" id="KW-0472">Membrane</keyword>
<dbReference type="RefSeq" id="WP_200586334.1">
    <property type="nucleotide sequence ID" value="NZ_JAEHFY010000014.1"/>
</dbReference>
<evidence type="ECO:0000313" key="3">
    <source>
        <dbReference type="Proteomes" id="UP000660024"/>
    </source>
</evidence>
<accession>A0ABS1BKW2</accession>
<feature type="transmembrane region" description="Helical" evidence="1">
    <location>
        <begin position="6"/>
        <end position="22"/>
    </location>
</feature>
<dbReference type="EMBL" id="JAEHFY010000014">
    <property type="protein sequence ID" value="MBK0383530.1"/>
    <property type="molecule type" value="Genomic_DNA"/>
</dbReference>
<keyword evidence="3" id="KW-1185">Reference proteome</keyword>
<name>A0ABS1BKW2_9SPHI</name>
<evidence type="ECO:0008006" key="4">
    <source>
        <dbReference type="Google" id="ProtNLM"/>
    </source>
</evidence>
<sequence length="150" mass="16319">MKNKGLIFGLVAGVGLLVFFFIKKSKAALKQSEAPPQNPATATIAQKIATGYNANATTLNSSEVKRYAGWIDAINDDVLAQKSKKSIDATAKMIYNANLIKSLSDANLKSVIGFWEKARGIKITQSVFFVGPILDNTETIPAFIRRIKDL</sequence>
<gene>
    <name evidence="2" type="ORF">I5M32_11235</name>
</gene>
<keyword evidence="1" id="KW-1133">Transmembrane helix</keyword>
<protein>
    <recommendedName>
        <fullName evidence="4">DUF4359 domain-containing protein</fullName>
    </recommendedName>
</protein>
<dbReference type="Proteomes" id="UP000660024">
    <property type="component" value="Unassembled WGS sequence"/>
</dbReference>
<organism evidence="2 3">
    <name type="scientific">Pedobacter segetis</name>
    <dbReference type="NCBI Taxonomy" id="2793069"/>
    <lineage>
        <taxon>Bacteria</taxon>
        <taxon>Pseudomonadati</taxon>
        <taxon>Bacteroidota</taxon>
        <taxon>Sphingobacteriia</taxon>
        <taxon>Sphingobacteriales</taxon>
        <taxon>Sphingobacteriaceae</taxon>
        <taxon>Pedobacter</taxon>
    </lineage>
</organism>